<dbReference type="EMBL" id="JAUJYO010000017">
    <property type="protein sequence ID" value="KAK1291477.1"/>
    <property type="molecule type" value="Genomic_DNA"/>
</dbReference>
<reference evidence="1" key="2">
    <citation type="submission" date="2023-06" db="EMBL/GenBank/DDBJ databases">
        <authorList>
            <person name="Ma L."/>
            <person name="Liu K.-W."/>
            <person name="Li Z."/>
            <person name="Hsiao Y.-Y."/>
            <person name="Qi Y."/>
            <person name="Fu T."/>
            <person name="Tang G."/>
            <person name="Zhang D."/>
            <person name="Sun W.-H."/>
            <person name="Liu D.-K."/>
            <person name="Li Y."/>
            <person name="Chen G.-Z."/>
            <person name="Liu X.-D."/>
            <person name="Liao X.-Y."/>
            <person name="Jiang Y.-T."/>
            <person name="Yu X."/>
            <person name="Hao Y."/>
            <person name="Huang J."/>
            <person name="Zhao X.-W."/>
            <person name="Ke S."/>
            <person name="Chen Y.-Y."/>
            <person name="Wu W.-L."/>
            <person name="Hsu J.-L."/>
            <person name="Lin Y.-F."/>
            <person name="Huang M.-D."/>
            <person name="Li C.-Y."/>
            <person name="Huang L."/>
            <person name="Wang Z.-W."/>
            <person name="Zhao X."/>
            <person name="Zhong W.-Y."/>
            <person name="Peng D.-H."/>
            <person name="Ahmad S."/>
            <person name="Lan S."/>
            <person name="Zhang J.-S."/>
            <person name="Tsai W.-C."/>
            <person name="Van De Peer Y."/>
            <person name="Liu Z.-J."/>
        </authorList>
    </citation>
    <scope>NUCLEOTIDE SEQUENCE</scope>
    <source>
        <strain evidence="1">CP</strain>
        <tissue evidence="1">Leaves</tissue>
    </source>
</reference>
<reference evidence="1" key="1">
    <citation type="journal article" date="2023" name="Nat. Commun.">
        <title>Diploid and tetraploid genomes of Acorus and the evolution of monocots.</title>
        <authorList>
            <person name="Ma L."/>
            <person name="Liu K.W."/>
            <person name="Li Z."/>
            <person name="Hsiao Y.Y."/>
            <person name="Qi Y."/>
            <person name="Fu T."/>
            <person name="Tang G.D."/>
            <person name="Zhang D."/>
            <person name="Sun W.H."/>
            <person name="Liu D.K."/>
            <person name="Li Y."/>
            <person name="Chen G.Z."/>
            <person name="Liu X.D."/>
            <person name="Liao X.Y."/>
            <person name="Jiang Y.T."/>
            <person name="Yu X."/>
            <person name="Hao Y."/>
            <person name="Huang J."/>
            <person name="Zhao X.W."/>
            <person name="Ke S."/>
            <person name="Chen Y.Y."/>
            <person name="Wu W.L."/>
            <person name="Hsu J.L."/>
            <person name="Lin Y.F."/>
            <person name="Huang M.D."/>
            <person name="Li C.Y."/>
            <person name="Huang L."/>
            <person name="Wang Z.W."/>
            <person name="Zhao X."/>
            <person name="Zhong W.Y."/>
            <person name="Peng D.H."/>
            <person name="Ahmad S."/>
            <person name="Lan S."/>
            <person name="Zhang J.S."/>
            <person name="Tsai W.C."/>
            <person name="Van de Peer Y."/>
            <person name="Liu Z.J."/>
        </authorList>
    </citation>
    <scope>NUCLEOTIDE SEQUENCE</scope>
    <source>
        <strain evidence="1">CP</strain>
    </source>
</reference>
<protein>
    <submittedName>
        <fullName evidence="1">Uncharacterized protein</fullName>
    </submittedName>
</protein>
<keyword evidence="2" id="KW-1185">Reference proteome</keyword>
<evidence type="ECO:0000313" key="2">
    <source>
        <dbReference type="Proteomes" id="UP001180020"/>
    </source>
</evidence>
<accession>A0AAV9CRF8</accession>
<dbReference type="AlphaFoldDB" id="A0AAV9CRF8"/>
<evidence type="ECO:0000313" key="1">
    <source>
        <dbReference type="EMBL" id="KAK1291477.1"/>
    </source>
</evidence>
<proteinExistence type="predicted"/>
<dbReference type="Proteomes" id="UP001180020">
    <property type="component" value="Unassembled WGS sequence"/>
</dbReference>
<organism evidence="1 2">
    <name type="scientific">Acorus calamus</name>
    <name type="common">Sweet flag</name>
    <dbReference type="NCBI Taxonomy" id="4465"/>
    <lineage>
        <taxon>Eukaryota</taxon>
        <taxon>Viridiplantae</taxon>
        <taxon>Streptophyta</taxon>
        <taxon>Embryophyta</taxon>
        <taxon>Tracheophyta</taxon>
        <taxon>Spermatophyta</taxon>
        <taxon>Magnoliopsida</taxon>
        <taxon>Liliopsida</taxon>
        <taxon>Acoraceae</taxon>
        <taxon>Acorus</taxon>
    </lineage>
</organism>
<comment type="caution">
    <text evidence="1">The sequence shown here is derived from an EMBL/GenBank/DDBJ whole genome shotgun (WGS) entry which is preliminary data.</text>
</comment>
<name>A0AAV9CRF8_ACOCL</name>
<sequence length="85" mass="10011">MLRYQLPITGHLAPQGRAATRGGSKKLFLGLRVRWLWRWRWWRTGGKKSKVAERDVEENNDHVDGDLVLSIEKLQEIQDELEKDE</sequence>
<gene>
    <name evidence="1" type="ORF">QJS10_CPB17g00598</name>
</gene>